<protein>
    <recommendedName>
        <fullName evidence="1">SGNH hydrolase-type esterase domain-containing protein</fullName>
    </recommendedName>
</protein>
<feature type="domain" description="SGNH hydrolase-type esterase" evidence="1">
    <location>
        <begin position="69"/>
        <end position="244"/>
    </location>
</feature>
<gene>
    <name evidence="2" type="ORF">METZ01_LOCUS97179</name>
</gene>
<dbReference type="SUPFAM" id="SSF52266">
    <property type="entry name" value="SGNH hydrolase"/>
    <property type="match status" value="1"/>
</dbReference>
<dbReference type="GO" id="GO:0004622">
    <property type="term" value="F:phosphatidylcholine lysophospholipase activity"/>
    <property type="evidence" value="ECO:0007669"/>
    <property type="project" value="TreeGrafter"/>
</dbReference>
<dbReference type="Pfam" id="PF13472">
    <property type="entry name" value="Lipase_GDSL_2"/>
    <property type="match status" value="1"/>
</dbReference>
<dbReference type="InterPro" id="IPR013830">
    <property type="entry name" value="SGNH_hydro"/>
</dbReference>
<dbReference type="AlphaFoldDB" id="A0A381VVN4"/>
<dbReference type="InterPro" id="IPR051532">
    <property type="entry name" value="Ester_Hydrolysis_Enzymes"/>
</dbReference>
<dbReference type="PANTHER" id="PTHR30383">
    <property type="entry name" value="THIOESTERASE 1/PROTEASE 1/LYSOPHOSPHOLIPASE L1"/>
    <property type="match status" value="1"/>
</dbReference>
<reference evidence="2" key="1">
    <citation type="submission" date="2018-05" db="EMBL/GenBank/DDBJ databases">
        <authorList>
            <person name="Lanie J.A."/>
            <person name="Ng W.-L."/>
            <person name="Kazmierczak K.M."/>
            <person name="Andrzejewski T.M."/>
            <person name="Davidsen T.M."/>
            <person name="Wayne K.J."/>
            <person name="Tettelin H."/>
            <person name="Glass J.I."/>
            <person name="Rusch D."/>
            <person name="Podicherti R."/>
            <person name="Tsui H.-C.T."/>
            <person name="Winkler M.E."/>
        </authorList>
    </citation>
    <scope>NUCLEOTIDE SEQUENCE</scope>
</reference>
<organism evidence="2">
    <name type="scientific">marine metagenome</name>
    <dbReference type="NCBI Taxonomy" id="408172"/>
    <lineage>
        <taxon>unclassified sequences</taxon>
        <taxon>metagenomes</taxon>
        <taxon>ecological metagenomes</taxon>
    </lineage>
</organism>
<evidence type="ECO:0000313" key="2">
    <source>
        <dbReference type="EMBL" id="SVA44325.1"/>
    </source>
</evidence>
<dbReference type="EMBL" id="UINC01009916">
    <property type="protein sequence ID" value="SVA44325.1"/>
    <property type="molecule type" value="Genomic_DNA"/>
</dbReference>
<dbReference type="InterPro" id="IPR036514">
    <property type="entry name" value="SGNH_hydro_sf"/>
</dbReference>
<evidence type="ECO:0000259" key="1">
    <source>
        <dbReference type="Pfam" id="PF13472"/>
    </source>
</evidence>
<dbReference type="Gene3D" id="3.40.50.1110">
    <property type="entry name" value="SGNH hydrolase"/>
    <property type="match status" value="1"/>
</dbReference>
<proteinExistence type="predicted"/>
<name>A0A381VVN4_9ZZZZ</name>
<dbReference type="PANTHER" id="PTHR30383:SF5">
    <property type="entry name" value="SGNH HYDROLASE-TYPE ESTERASE DOMAIN-CONTAINING PROTEIN"/>
    <property type="match status" value="1"/>
</dbReference>
<accession>A0A381VVN4</accession>
<sequence length="261" mass="30086">MRSIVASIFLLIGQPTAQINRQGPALDFASLYPDSNIFIPNRAEWQIIAYKGRIDDFRKDPIGYNKIVFLGNSITEGGKDWNKMFGLNNVVNRGITGDITESMLARLNEIYYYKPIKVFLLIGLNDVFDGVVPYKQDITPEKIVNNIYQIASNIKTYSQGTKIYIQTLLPINEPQFRRVRGFYPKHNTPLEIQINDINRKIIEKNDDNGYKVIDLYSLFVDNDGRMKEELSKDGVHLNDEGYKVWANHVEKFIKIDETNID</sequence>